<dbReference type="EMBL" id="LQYW01000061">
    <property type="protein sequence ID" value="KYD29873.1"/>
    <property type="molecule type" value="Genomic_DNA"/>
</dbReference>
<evidence type="ECO:0000313" key="2">
    <source>
        <dbReference type="Proteomes" id="UP000075324"/>
    </source>
</evidence>
<comment type="caution">
    <text evidence="1">The sequence shown here is derived from an EMBL/GenBank/DDBJ whole genome shotgun (WGS) entry which is preliminary data.</text>
</comment>
<sequence length="39" mass="4565">MKCLSLRSHLPAYVCFIVPCLPIKKQARISRLPVFHEIR</sequence>
<dbReference type="AlphaFoldDB" id="A0A150MZP0"/>
<organism evidence="1 2">
    <name type="scientific">Parageobacillus toebii</name>
    <dbReference type="NCBI Taxonomy" id="153151"/>
    <lineage>
        <taxon>Bacteria</taxon>
        <taxon>Bacillati</taxon>
        <taxon>Bacillota</taxon>
        <taxon>Bacilli</taxon>
        <taxon>Bacillales</taxon>
        <taxon>Anoxybacillaceae</taxon>
        <taxon>Parageobacillus</taxon>
    </lineage>
</organism>
<gene>
    <name evidence="1" type="ORF">B4110_3430</name>
</gene>
<evidence type="ECO:0000313" key="1">
    <source>
        <dbReference type="EMBL" id="KYD29873.1"/>
    </source>
</evidence>
<protein>
    <submittedName>
        <fullName evidence="1">Uncharacterized protein</fullName>
    </submittedName>
</protein>
<proteinExistence type="predicted"/>
<accession>A0A150MZP0</accession>
<dbReference type="Proteomes" id="UP000075324">
    <property type="component" value="Unassembled WGS sequence"/>
</dbReference>
<reference evidence="1 2" key="1">
    <citation type="submission" date="2016-01" db="EMBL/GenBank/DDBJ databases">
        <title>Draft Genome Sequences of Seven Thermophilic Sporeformers Isolated from Foods.</title>
        <authorList>
            <person name="Berendsen E.M."/>
            <person name="Wells-Bennik M.H."/>
            <person name="Krawcyk A.O."/>
            <person name="De Jong A."/>
            <person name="Holsappel S."/>
            <person name="Eijlander R.T."/>
            <person name="Kuipers O.P."/>
        </authorList>
    </citation>
    <scope>NUCLEOTIDE SEQUENCE [LARGE SCALE GENOMIC DNA]</scope>
    <source>
        <strain evidence="1 2">B4110</strain>
    </source>
</reference>
<name>A0A150MZP0_9BACL</name>